<sequence length="281" mass="31771">MVYGVQLNQGVGFLNNHGVKSMRKTGFVSFIVMAIVLLAACGEADDHDDHGTGSELNFDPLEVEIIAPEEADPNEEVTIQALVTQGEEKVNDADEVVFEIWQQGEKEDSEFIEAQLTDEEDGVYEIRYTFTAENIYHVQPHVTARGMHMMPTGEIKVGDAPDVHEDEEEHGHEADGHSHDLPDDLRVDWQAAEEVDSGEEAELTVFVDWQEEPLTEARVIYEVWQHGDEAHEWLETEEVEPGIYTSQYTFDNGGDYHVVVHIENDELHEHVSQLIHVIQAE</sequence>
<evidence type="ECO:0000256" key="1">
    <source>
        <dbReference type="SAM" id="MobiDB-lite"/>
    </source>
</evidence>
<keyword evidence="4" id="KW-1185">Reference proteome</keyword>
<accession>A0A1H3J0N2</accession>
<organism evidence="3 4">
    <name type="scientific">Evansella caseinilytica</name>
    <dbReference type="NCBI Taxonomy" id="1503961"/>
    <lineage>
        <taxon>Bacteria</taxon>
        <taxon>Bacillati</taxon>
        <taxon>Bacillota</taxon>
        <taxon>Bacilli</taxon>
        <taxon>Bacillales</taxon>
        <taxon>Bacillaceae</taxon>
        <taxon>Evansella</taxon>
    </lineage>
</organism>
<reference evidence="4" key="1">
    <citation type="submission" date="2016-10" db="EMBL/GenBank/DDBJ databases">
        <authorList>
            <person name="Varghese N."/>
            <person name="Submissions S."/>
        </authorList>
    </citation>
    <scope>NUCLEOTIDE SEQUENCE [LARGE SCALE GENOMIC DNA]</scope>
    <source>
        <strain evidence="4">SP</strain>
    </source>
</reference>
<dbReference type="AlphaFoldDB" id="A0A1H3J0N2"/>
<evidence type="ECO:0000313" key="3">
    <source>
        <dbReference type="EMBL" id="SDY33520.1"/>
    </source>
</evidence>
<protein>
    <submittedName>
        <fullName evidence="3">YtkA-like</fullName>
    </submittedName>
</protein>
<dbReference type="EMBL" id="FNPI01000001">
    <property type="protein sequence ID" value="SDY33520.1"/>
    <property type="molecule type" value="Genomic_DNA"/>
</dbReference>
<evidence type="ECO:0000259" key="2">
    <source>
        <dbReference type="Pfam" id="PF13115"/>
    </source>
</evidence>
<feature type="region of interest" description="Disordered" evidence="1">
    <location>
        <begin position="158"/>
        <end position="182"/>
    </location>
</feature>
<dbReference type="Pfam" id="PF13115">
    <property type="entry name" value="YtkA"/>
    <property type="match status" value="2"/>
</dbReference>
<proteinExistence type="predicted"/>
<feature type="domain" description="YtkA-like" evidence="2">
    <location>
        <begin position="59"/>
        <end position="141"/>
    </location>
</feature>
<name>A0A1H3J0N2_9BACI</name>
<dbReference type="Gene3D" id="2.60.40.10">
    <property type="entry name" value="Immunoglobulins"/>
    <property type="match status" value="1"/>
</dbReference>
<dbReference type="STRING" id="1503961.SAMN05421736_101987"/>
<dbReference type="InterPro" id="IPR032693">
    <property type="entry name" value="YtkA-like_dom"/>
</dbReference>
<dbReference type="OrthoDB" id="2679563at2"/>
<feature type="domain" description="YtkA-like" evidence="2">
    <location>
        <begin position="183"/>
        <end position="261"/>
    </location>
</feature>
<dbReference type="Proteomes" id="UP000198935">
    <property type="component" value="Unassembled WGS sequence"/>
</dbReference>
<evidence type="ECO:0000313" key="4">
    <source>
        <dbReference type="Proteomes" id="UP000198935"/>
    </source>
</evidence>
<dbReference type="InterPro" id="IPR013783">
    <property type="entry name" value="Ig-like_fold"/>
</dbReference>
<gene>
    <name evidence="3" type="ORF">SAMN05421736_101987</name>
</gene>